<dbReference type="SUPFAM" id="SSF51905">
    <property type="entry name" value="FAD/NAD(P)-binding domain"/>
    <property type="match status" value="1"/>
</dbReference>
<evidence type="ECO:0000256" key="2">
    <source>
        <dbReference type="ARBA" id="ARBA00022827"/>
    </source>
</evidence>
<gene>
    <name evidence="6" type="ORF">DFH08DRAFT_203323</name>
</gene>
<name>A0AAD7EQC0_9AGAR</name>
<evidence type="ECO:0000256" key="1">
    <source>
        <dbReference type="ARBA" id="ARBA00022630"/>
    </source>
</evidence>
<sequence length="397" mass="43089">MSSSQRSIAIVGAGIGGLACARILQLQNISVTVYEREPTVSSRQQGGSLDMHSDSGFKVLEMAQLVDEFKKVARYDDQNIKIVGIDGTVHFGDLERLEETAGERPEVDRVQLRQLFLDSLKPGTVKWNHGVSKVVQDGNNKATVHFLESTLEPAVHDFVVGADGTWSRVRPTVSSAVPEYSGVAYVDIFLRGVEKDHPNLAAFVKGGLVMVLGDNKGIIAQRNSNDVVRVYAAFRKPLAWFDEVGLKSLVEAERHTEARELLLKQFEGWCPEATGFLQLPCVSLDIRPLYTLNQHGWDTNPHITILGDAAHVPFSEGANTAMLDGAELATVIADSLSANADSWQKAIKGFEDQMQSRAWAEEEGGFSLNPFISEGDSAARAAAALRDLMAGALDGGA</sequence>
<dbReference type="PANTHER" id="PTHR46972:SF1">
    <property type="entry name" value="FAD DEPENDENT OXIDOREDUCTASE DOMAIN-CONTAINING PROTEIN"/>
    <property type="match status" value="1"/>
</dbReference>
<evidence type="ECO:0000256" key="4">
    <source>
        <dbReference type="ARBA" id="ARBA00023033"/>
    </source>
</evidence>
<dbReference type="InterPro" id="IPR036188">
    <property type="entry name" value="FAD/NAD-bd_sf"/>
</dbReference>
<evidence type="ECO:0000313" key="6">
    <source>
        <dbReference type="EMBL" id="KAJ7346827.1"/>
    </source>
</evidence>
<dbReference type="PROSITE" id="PS51257">
    <property type="entry name" value="PROKAR_LIPOPROTEIN"/>
    <property type="match status" value="1"/>
</dbReference>
<dbReference type="Pfam" id="PF01494">
    <property type="entry name" value="FAD_binding_3"/>
    <property type="match status" value="1"/>
</dbReference>
<keyword evidence="3" id="KW-0560">Oxidoreductase</keyword>
<comment type="caution">
    <text evidence="6">The sequence shown here is derived from an EMBL/GenBank/DDBJ whole genome shotgun (WGS) entry which is preliminary data.</text>
</comment>
<evidence type="ECO:0000259" key="5">
    <source>
        <dbReference type="Pfam" id="PF01494"/>
    </source>
</evidence>
<dbReference type="GO" id="GO:0004497">
    <property type="term" value="F:monooxygenase activity"/>
    <property type="evidence" value="ECO:0007669"/>
    <property type="project" value="UniProtKB-KW"/>
</dbReference>
<evidence type="ECO:0000256" key="3">
    <source>
        <dbReference type="ARBA" id="ARBA00023002"/>
    </source>
</evidence>
<dbReference type="Proteomes" id="UP001218218">
    <property type="component" value="Unassembled WGS sequence"/>
</dbReference>
<dbReference type="Gene3D" id="3.50.50.60">
    <property type="entry name" value="FAD/NAD(P)-binding domain"/>
    <property type="match status" value="1"/>
</dbReference>
<dbReference type="GO" id="GO:0071949">
    <property type="term" value="F:FAD binding"/>
    <property type="evidence" value="ECO:0007669"/>
    <property type="project" value="InterPro"/>
</dbReference>
<dbReference type="AlphaFoldDB" id="A0AAD7EQC0"/>
<evidence type="ECO:0000313" key="7">
    <source>
        <dbReference type="Proteomes" id="UP001218218"/>
    </source>
</evidence>
<accession>A0AAD7EQC0</accession>
<keyword evidence="2" id="KW-0274">FAD</keyword>
<keyword evidence="4" id="KW-0503">Monooxygenase</keyword>
<reference evidence="6" key="1">
    <citation type="submission" date="2023-03" db="EMBL/GenBank/DDBJ databases">
        <title>Massive genome expansion in bonnet fungi (Mycena s.s.) driven by repeated elements and novel gene families across ecological guilds.</title>
        <authorList>
            <consortium name="Lawrence Berkeley National Laboratory"/>
            <person name="Harder C.B."/>
            <person name="Miyauchi S."/>
            <person name="Viragh M."/>
            <person name="Kuo A."/>
            <person name="Thoen E."/>
            <person name="Andreopoulos B."/>
            <person name="Lu D."/>
            <person name="Skrede I."/>
            <person name="Drula E."/>
            <person name="Henrissat B."/>
            <person name="Morin E."/>
            <person name="Kohler A."/>
            <person name="Barry K."/>
            <person name="LaButti K."/>
            <person name="Morin E."/>
            <person name="Salamov A."/>
            <person name="Lipzen A."/>
            <person name="Mereny Z."/>
            <person name="Hegedus B."/>
            <person name="Baldrian P."/>
            <person name="Stursova M."/>
            <person name="Weitz H."/>
            <person name="Taylor A."/>
            <person name="Grigoriev I.V."/>
            <person name="Nagy L.G."/>
            <person name="Martin F."/>
            <person name="Kauserud H."/>
        </authorList>
    </citation>
    <scope>NUCLEOTIDE SEQUENCE</scope>
    <source>
        <strain evidence="6">CBHHK002</strain>
    </source>
</reference>
<protein>
    <recommendedName>
        <fullName evidence="5">FAD-binding domain-containing protein</fullName>
    </recommendedName>
</protein>
<keyword evidence="1" id="KW-0285">Flavoprotein</keyword>
<dbReference type="InterPro" id="IPR002938">
    <property type="entry name" value="FAD-bd"/>
</dbReference>
<dbReference type="PRINTS" id="PR00420">
    <property type="entry name" value="RNGMNOXGNASE"/>
</dbReference>
<organism evidence="6 7">
    <name type="scientific">Mycena albidolilacea</name>
    <dbReference type="NCBI Taxonomy" id="1033008"/>
    <lineage>
        <taxon>Eukaryota</taxon>
        <taxon>Fungi</taxon>
        <taxon>Dikarya</taxon>
        <taxon>Basidiomycota</taxon>
        <taxon>Agaricomycotina</taxon>
        <taxon>Agaricomycetes</taxon>
        <taxon>Agaricomycetidae</taxon>
        <taxon>Agaricales</taxon>
        <taxon>Marasmiineae</taxon>
        <taxon>Mycenaceae</taxon>
        <taxon>Mycena</taxon>
    </lineage>
</organism>
<feature type="domain" description="FAD-binding" evidence="5">
    <location>
        <begin position="8"/>
        <end position="208"/>
    </location>
</feature>
<dbReference type="EMBL" id="JARIHO010000020">
    <property type="protein sequence ID" value="KAJ7346827.1"/>
    <property type="molecule type" value="Genomic_DNA"/>
</dbReference>
<dbReference type="PANTHER" id="PTHR46972">
    <property type="entry name" value="MONOOXYGENASE ASQM-RELATED"/>
    <property type="match status" value="1"/>
</dbReference>
<proteinExistence type="predicted"/>
<keyword evidence="7" id="KW-1185">Reference proteome</keyword>